<sequence>MGDDIRRKLILKQLDQANLAAGDEGEEENDLGELPSIKSNSMGSQKQSPNGTVPAGNGDETTWKQFFDHNERIKIRNRNLEFNTYYSLPNSINAPSIPIFILHHGAGSSGLTFATLAQQISSQLNGNCGYFTFDARGHGTTRPLEPSKGLQYDRQSYIDDFVELLEQFYSKHLTQLGAVKLSLVLVGHSLGGSICTFSHMQLPEHLRNKVLGVFMLDIVEEAAILALKNVHSFLSKTPNVFQSYQDAIDWSIRRGMSKNRSSAEIAVPACFHQMTSGKVVRITNLRDFEPYWDTWFVGLSERFVSLPTSKLLLLAGNENLDKELIIGQMQGKYQLVVFQDSGHFIQEDTPVKTAITLIDFWRRNDSKNIVIKTNWGAKNFTSQ</sequence>
<keyword evidence="4 6" id="KW-0378">Hydrolase</keyword>
<comment type="similarity">
    <text evidence="1 6">Belongs to the AB hydrolase superfamily.</text>
</comment>
<comment type="function">
    <text evidence="6">Demethylates proteins that have been reversibly carboxymethylated.</text>
</comment>
<evidence type="ECO:0000256" key="4">
    <source>
        <dbReference type="ARBA" id="ARBA00022801"/>
    </source>
</evidence>
<dbReference type="eggNOG" id="KOG2564">
    <property type="taxonomic scope" value="Eukaryota"/>
</dbReference>
<dbReference type="PANTHER" id="PTHR14189">
    <property type="entry name" value="PROTEIN PHOSPHATASE METHYLESTERASE-1 RELATED"/>
    <property type="match status" value="1"/>
</dbReference>
<comment type="caution">
    <text evidence="10">The sequence shown here is derived from an EMBL/GenBank/DDBJ whole genome shotgun (WGS) entry which is preliminary data.</text>
</comment>
<feature type="active site" evidence="7">
    <location>
        <position position="343"/>
    </location>
</feature>
<accession>A0A1Q3A023</accession>
<evidence type="ECO:0000256" key="5">
    <source>
        <dbReference type="ARBA" id="ARBA00049203"/>
    </source>
</evidence>
<dbReference type="EMBL" id="BDGX01000014">
    <property type="protein sequence ID" value="GAV49049.1"/>
    <property type="molecule type" value="Genomic_DNA"/>
</dbReference>
<dbReference type="SUPFAM" id="SSF53474">
    <property type="entry name" value="alpha/beta-Hydrolases"/>
    <property type="match status" value="1"/>
</dbReference>
<feature type="compositionally biased region" description="Polar residues" evidence="8">
    <location>
        <begin position="37"/>
        <end position="51"/>
    </location>
</feature>
<dbReference type="Pfam" id="PF12697">
    <property type="entry name" value="Abhydrolase_6"/>
    <property type="match status" value="1"/>
</dbReference>
<dbReference type="GO" id="GO:0051723">
    <property type="term" value="F:protein methylesterase activity"/>
    <property type="evidence" value="ECO:0007669"/>
    <property type="project" value="UniProtKB-EC"/>
</dbReference>
<evidence type="ECO:0000256" key="2">
    <source>
        <dbReference type="ARBA" id="ARBA00020672"/>
    </source>
</evidence>
<keyword evidence="3 6" id="KW-0719">Serine esterase</keyword>
<feature type="domain" description="AB hydrolase-1" evidence="9">
    <location>
        <begin position="101"/>
        <end position="353"/>
    </location>
</feature>
<protein>
    <recommendedName>
        <fullName evidence="2 6">Protein phosphatase methylesterase 1</fullName>
        <shortName evidence="6">PME-1</shortName>
        <ecNumber evidence="6">3.1.1.-</ecNumber>
    </recommendedName>
</protein>
<dbReference type="Proteomes" id="UP000187013">
    <property type="component" value="Unassembled WGS sequence"/>
</dbReference>
<evidence type="ECO:0000256" key="3">
    <source>
        <dbReference type="ARBA" id="ARBA00022487"/>
    </source>
</evidence>
<feature type="region of interest" description="Disordered" evidence="8">
    <location>
        <begin position="18"/>
        <end position="61"/>
    </location>
</feature>
<name>A0A1Q3A023_ZYGRO</name>
<comment type="catalytic activity">
    <reaction evidence="5">
        <text>[phosphatase 2A protein]-C-terminal L-leucine methyl ester + H2O = [phosphatase 2A protein]-C-terminal L-leucine + methanol + H(+)</text>
        <dbReference type="Rhea" id="RHEA:48548"/>
        <dbReference type="Rhea" id="RHEA-COMP:12134"/>
        <dbReference type="Rhea" id="RHEA-COMP:12135"/>
        <dbReference type="ChEBI" id="CHEBI:15377"/>
        <dbReference type="ChEBI" id="CHEBI:15378"/>
        <dbReference type="ChEBI" id="CHEBI:17790"/>
        <dbReference type="ChEBI" id="CHEBI:90516"/>
        <dbReference type="ChEBI" id="CHEBI:90517"/>
        <dbReference type="EC" id="3.1.1.89"/>
    </reaction>
</comment>
<feature type="active site" evidence="7">
    <location>
        <position position="189"/>
    </location>
</feature>
<evidence type="ECO:0000256" key="6">
    <source>
        <dbReference type="PIRNR" id="PIRNR022950"/>
    </source>
</evidence>
<dbReference type="OMA" id="VMVCHHG"/>
<proteinExistence type="inferred from homology"/>
<evidence type="ECO:0000256" key="7">
    <source>
        <dbReference type="PIRSR" id="PIRSR022950-1"/>
    </source>
</evidence>
<dbReference type="PIRSF" id="PIRSF022950">
    <property type="entry name" value="PPase_methylesterase_euk"/>
    <property type="match status" value="1"/>
</dbReference>
<evidence type="ECO:0000313" key="10">
    <source>
        <dbReference type="EMBL" id="GAV49049.1"/>
    </source>
</evidence>
<dbReference type="Gene3D" id="3.40.50.1820">
    <property type="entry name" value="alpha/beta hydrolase"/>
    <property type="match status" value="1"/>
</dbReference>
<evidence type="ECO:0000256" key="8">
    <source>
        <dbReference type="SAM" id="MobiDB-lite"/>
    </source>
</evidence>
<dbReference type="InterPro" id="IPR029058">
    <property type="entry name" value="AB_hydrolase_fold"/>
</dbReference>
<dbReference type="AlphaFoldDB" id="A0A1Q3A023"/>
<dbReference type="InterPro" id="IPR000073">
    <property type="entry name" value="AB_hydrolase_1"/>
</dbReference>
<evidence type="ECO:0000313" key="11">
    <source>
        <dbReference type="Proteomes" id="UP000187013"/>
    </source>
</evidence>
<gene>
    <name evidence="10" type="ORF">ZYGR_0N04540</name>
</gene>
<dbReference type="GO" id="GO:0005763">
    <property type="term" value="C:mitochondrial small ribosomal subunit"/>
    <property type="evidence" value="ECO:0007669"/>
    <property type="project" value="EnsemblFungi"/>
</dbReference>
<dbReference type="EC" id="3.1.1.-" evidence="6"/>
<evidence type="ECO:0000259" key="9">
    <source>
        <dbReference type="Pfam" id="PF12697"/>
    </source>
</evidence>
<dbReference type="PANTHER" id="PTHR14189:SF0">
    <property type="entry name" value="PROTEIN PHOSPHATASE METHYLESTERASE 1"/>
    <property type="match status" value="1"/>
</dbReference>
<feature type="active site" evidence="7">
    <location>
        <position position="217"/>
    </location>
</feature>
<evidence type="ECO:0000256" key="1">
    <source>
        <dbReference type="ARBA" id="ARBA00008645"/>
    </source>
</evidence>
<dbReference type="OrthoDB" id="194865at2759"/>
<dbReference type="InterPro" id="IPR016812">
    <property type="entry name" value="PPase_methylesterase_euk"/>
</dbReference>
<reference evidence="10 11" key="1">
    <citation type="submission" date="2016-08" db="EMBL/GenBank/DDBJ databases">
        <title>Draft genome sequence of allopolyploid Zygosaccharomyces rouxii.</title>
        <authorList>
            <person name="Watanabe J."/>
            <person name="Uehara K."/>
            <person name="Mogi Y."/>
            <person name="Tsukioka Y."/>
        </authorList>
    </citation>
    <scope>NUCLEOTIDE SEQUENCE [LARGE SCALE GENOMIC DNA]</scope>
    <source>
        <strain evidence="10 11">NBRC 110957</strain>
    </source>
</reference>
<organism evidence="10 11">
    <name type="scientific">Zygosaccharomyces rouxii</name>
    <dbReference type="NCBI Taxonomy" id="4956"/>
    <lineage>
        <taxon>Eukaryota</taxon>
        <taxon>Fungi</taxon>
        <taxon>Dikarya</taxon>
        <taxon>Ascomycota</taxon>
        <taxon>Saccharomycotina</taxon>
        <taxon>Saccharomycetes</taxon>
        <taxon>Saccharomycetales</taxon>
        <taxon>Saccharomycetaceae</taxon>
        <taxon>Zygosaccharomyces</taxon>
    </lineage>
</organism>